<evidence type="ECO:0000256" key="1">
    <source>
        <dbReference type="SAM" id="Phobius"/>
    </source>
</evidence>
<feature type="transmembrane region" description="Helical" evidence="1">
    <location>
        <begin position="12"/>
        <end position="35"/>
    </location>
</feature>
<sequence>MRHADGSETGFTLTELLVALVIGTLLATAVFTFFLNSSQIITNQSSTTDMWQRGRNALALVRQAVESAGFGLPSMSVCPNGVTDYATSGQTSPLALTAITASVQQAPSYVPTAINTYSFTTISGSSSFGSAPATTIASLPSLNASSLQVNDSTLLNPGDMAIISIPSSGACLLGQITNVSGKGTLKSNGSSLCTISGGQGGGGNTIVMNSSGSACYQFNPNQIFATDSSLLSSQLSSADFAGAPLYDLGNNHFVVNQFQIMDIPPGTNQSIGTPTLYLTQYTANQSSAPAPQALARGVVDLQIQYGLGTNGAVTQWVYPENYTPSQTLQILAVKIGMLARSTRYMPHETSPATFTMPGGRTYTVPTTNGPGCLQGDCRHYAYHLFESVVPVRNNIWGGP</sequence>
<dbReference type="InterPro" id="IPR012902">
    <property type="entry name" value="N_methyl_site"/>
</dbReference>
<dbReference type="NCBIfam" id="TIGR02532">
    <property type="entry name" value="IV_pilin_GFxxxE"/>
    <property type="match status" value="1"/>
</dbReference>
<reference evidence="2" key="1">
    <citation type="submission" date="2009-10" db="EMBL/GenBank/DDBJ databases">
        <title>Diversity of trophic interactions inside an arsenic-rich microbial ecosystem.</title>
        <authorList>
            <person name="Bertin P.N."/>
            <person name="Heinrich-Salmeron A."/>
            <person name="Pelletier E."/>
            <person name="Goulhen-Chollet F."/>
            <person name="Arsene-Ploetze F."/>
            <person name="Gallien S."/>
            <person name="Calteau A."/>
            <person name="Vallenet D."/>
            <person name="Casiot C."/>
            <person name="Chane-Woon-Ming B."/>
            <person name="Giloteaux L."/>
            <person name="Barakat M."/>
            <person name="Bonnefoy V."/>
            <person name="Bruneel O."/>
            <person name="Chandler M."/>
            <person name="Cleiss J."/>
            <person name="Duran R."/>
            <person name="Elbaz-Poulichet F."/>
            <person name="Fonknechten N."/>
            <person name="Lauga B."/>
            <person name="Mornico D."/>
            <person name="Ortet P."/>
            <person name="Schaeffer C."/>
            <person name="Siguier P."/>
            <person name="Alexander Thil Smith A."/>
            <person name="Van Dorsselaer A."/>
            <person name="Weissenbach J."/>
            <person name="Medigue C."/>
            <person name="Le Paslier D."/>
        </authorList>
    </citation>
    <scope>NUCLEOTIDE SEQUENCE</scope>
</reference>
<keyword evidence="1" id="KW-1133">Transmembrane helix</keyword>
<dbReference type="Pfam" id="PF07963">
    <property type="entry name" value="N_methyl"/>
    <property type="match status" value="1"/>
</dbReference>
<proteinExistence type="predicted"/>
<evidence type="ECO:0008006" key="3">
    <source>
        <dbReference type="Google" id="ProtNLM"/>
    </source>
</evidence>
<comment type="caution">
    <text evidence="2">The sequence shown here is derived from an EMBL/GenBank/DDBJ whole genome shotgun (WGS) entry which is preliminary data.</text>
</comment>
<dbReference type="InterPro" id="IPR032092">
    <property type="entry name" value="PilW"/>
</dbReference>
<evidence type="ECO:0000313" key="2">
    <source>
        <dbReference type="EMBL" id="CBI04303.1"/>
    </source>
</evidence>
<keyword evidence="1" id="KW-0812">Transmembrane</keyword>
<accession>E6QAS7</accession>
<gene>
    <name evidence="2" type="ORF">CARN5_2300</name>
</gene>
<name>E6QAS7_9ZZZZ</name>
<dbReference type="AlphaFoldDB" id="E6QAS7"/>
<protein>
    <recommendedName>
        <fullName evidence="3">Type IV pilus assembly protein PilW</fullName>
    </recommendedName>
</protein>
<keyword evidence="1" id="KW-0472">Membrane</keyword>
<organism evidence="2">
    <name type="scientific">mine drainage metagenome</name>
    <dbReference type="NCBI Taxonomy" id="410659"/>
    <lineage>
        <taxon>unclassified sequences</taxon>
        <taxon>metagenomes</taxon>
        <taxon>ecological metagenomes</taxon>
    </lineage>
</organism>
<dbReference type="GO" id="GO:0043683">
    <property type="term" value="P:type IV pilus assembly"/>
    <property type="evidence" value="ECO:0007669"/>
    <property type="project" value="InterPro"/>
</dbReference>
<dbReference type="Pfam" id="PF16074">
    <property type="entry name" value="PilW"/>
    <property type="match status" value="1"/>
</dbReference>
<dbReference type="EMBL" id="CABP01000056">
    <property type="protein sequence ID" value="CBI04303.1"/>
    <property type="molecule type" value="Genomic_DNA"/>
</dbReference>